<dbReference type="Proteomes" id="UP000198896">
    <property type="component" value="Unassembled WGS sequence"/>
</dbReference>
<evidence type="ECO:0000256" key="2">
    <source>
        <dbReference type="ARBA" id="ARBA00022475"/>
    </source>
</evidence>
<evidence type="ECO:0000256" key="4">
    <source>
        <dbReference type="ARBA" id="ARBA00022989"/>
    </source>
</evidence>
<feature type="transmembrane region" description="Helical" evidence="6">
    <location>
        <begin position="12"/>
        <end position="30"/>
    </location>
</feature>
<dbReference type="InterPro" id="IPR024923">
    <property type="entry name" value="PG_synth_SpoVB"/>
</dbReference>
<feature type="transmembrane region" description="Helical" evidence="6">
    <location>
        <begin position="241"/>
        <end position="263"/>
    </location>
</feature>
<feature type="transmembrane region" description="Helical" evidence="6">
    <location>
        <begin position="163"/>
        <end position="179"/>
    </location>
</feature>
<dbReference type="PIRSF" id="PIRSF038958">
    <property type="entry name" value="PG_synth_SpoVB"/>
    <property type="match status" value="1"/>
</dbReference>
<evidence type="ECO:0000313" key="7">
    <source>
        <dbReference type="EMBL" id="SFE70312.1"/>
    </source>
</evidence>
<dbReference type="RefSeq" id="WP_093913933.1">
    <property type="nucleotide sequence ID" value="NZ_FONL01000014.1"/>
</dbReference>
<dbReference type="InterPro" id="IPR002797">
    <property type="entry name" value="Polysacc_synth"/>
</dbReference>
<keyword evidence="5 6" id="KW-0472">Membrane</keyword>
<feature type="transmembrane region" description="Helical" evidence="6">
    <location>
        <begin position="395"/>
        <end position="418"/>
    </location>
</feature>
<proteinExistence type="predicted"/>
<evidence type="ECO:0000256" key="5">
    <source>
        <dbReference type="ARBA" id="ARBA00023136"/>
    </source>
</evidence>
<dbReference type="InterPro" id="IPR050833">
    <property type="entry name" value="Poly_Biosynth_Transport"/>
</dbReference>
<keyword evidence="2" id="KW-1003">Cell membrane</keyword>
<feature type="transmembrane region" description="Helical" evidence="6">
    <location>
        <begin position="92"/>
        <end position="111"/>
    </location>
</feature>
<feature type="transmembrane region" description="Helical" evidence="6">
    <location>
        <begin position="185"/>
        <end position="208"/>
    </location>
</feature>
<sequence length="532" mass="56772">MKSDNSFLKGTLILTVSSIVVKVIGALNWILLSRVLGGEGIGLYQMGFPIYLMAITVSSAGIPVAISIVTAEKVAQNDFKGAERVFRVTLRLLFVTGLVFSLALFFGAQKLIDWQFIRDARAYYSIIALAPAVFFVTFLASFRGYLQGWQIMTPTACSEITEQLVRVVTMLFFASYFLPRGLAAAAGGASMGAGAGAFCALLVLMFFYQRLKKGLKAKQSLQNTDAVQESSSSIISRLLKLALPVSLTSLMLPIVANLDLLIVPQRLEAAGFDVRHATELFGYLTGMAVPLVNLSTIFTAALAISLVPAISEARALGWQESIRHKTGVAFRVAMIVTFPCFMGLFCLAEKVAGLIYNAPGAAPAIQAMSIGIVLLGMHQVSTAVLQGMGRTSIPVLNMIAACVVKVCLNWTLTAVPWLGIRGSAIATVADFGVAALINMYFIYKLTGYKISLPVFLKPLVSAGVMGVAILGVLYVASGLGGWVLLLCIPVAAIVYGVVLTAIGGLTKEDLESLPYLGGRILRIGQRLGAFKE</sequence>
<keyword evidence="3 6" id="KW-0812">Transmembrane</keyword>
<dbReference type="EMBL" id="FONL01000014">
    <property type="protein sequence ID" value="SFE70312.1"/>
    <property type="molecule type" value="Genomic_DNA"/>
</dbReference>
<evidence type="ECO:0000256" key="6">
    <source>
        <dbReference type="SAM" id="Phobius"/>
    </source>
</evidence>
<feature type="transmembrane region" description="Helical" evidence="6">
    <location>
        <begin position="424"/>
        <end position="443"/>
    </location>
</feature>
<reference evidence="7 8" key="1">
    <citation type="submission" date="2016-10" db="EMBL/GenBank/DDBJ databases">
        <authorList>
            <person name="de Groot N.N."/>
        </authorList>
    </citation>
    <scope>NUCLEOTIDE SEQUENCE [LARGE SCALE GENOMIC DNA]</scope>
    <source>
        <strain evidence="7 8">DSM 9236</strain>
    </source>
</reference>
<feature type="transmembrane region" description="Helical" evidence="6">
    <location>
        <begin position="123"/>
        <end position="142"/>
    </location>
</feature>
<comment type="subcellular location">
    <subcellularLocation>
        <location evidence="1">Cell membrane</location>
        <topology evidence="1">Multi-pass membrane protein</topology>
    </subcellularLocation>
</comment>
<dbReference type="AlphaFoldDB" id="A0A1I2CQ76"/>
<keyword evidence="4 6" id="KW-1133">Transmembrane helix</keyword>
<feature type="transmembrane region" description="Helical" evidence="6">
    <location>
        <begin position="328"/>
        <end position="348"/>
    </location>
</feature>
<organism evidence="7 8">
    <name type="scientific">Succiniclasticum ruminis DSM 9236</name>
    <dbReference type="NCBI Taxonomy" id="1123323"/>
    <lineage>
        <taxon>Bacteria</taxon>
        <taxon>Bacillati</taxon>
        <taxon>Bacillota</taxon>
        <taxon>Negativicutes</taxon>
        <taxon>Acidaminococcales</taxon>
        <taxon>Acidaminococcaceae</taxon>
        <taxon>Succiniclasticum</taxon>
    </lineage>
</organism>
<evidence type="ECO:0000313" key="8">
    <source>
        <dbReference type="Proteomes" id="UP000198896"/>
    </source>
</evidence>
<gene>
    <name evidence="7" type="ORF">SAMN05216245_1145</name>
</gene>
<feature type="transmembrane region" description="Helical" evidence="6">
    <location>
        <begin position="354"/>
        <end position="375"/>
    </location>
</feature>
<feature type="transmembrane region" description="Helical" evidence="6">
    <location>
        <begin position="455"/>
        <end position="476"/>
    </location>
</feature>
<dbReference type="STRING" id="1123323.SAMN05216245_1145"/>
<feature type="transmembrane region" description="Helical" evidence="6">
    <location>
        <begin position="283"/>
        <end position="307"/>
    </location>
</feature>
<keyword evidence="8" id="KW-1185">Reference proteome</keyword>
<dbReference type="OrthoDB" id="9775950at2"/>
<dbReference type="PANTHER" id="PTHR30250:SF21">
    <property type="entry name" value="LIPID II FLIPPASE MURJ"/>
    <property type="match status" value="1"/>
</dbReference>
<dbReference type="CDD" id="cd13124">
    <property type="entry name" value="MATE_SpoVB_like"/>
    <property type="match status" value="1"/>
</dbReference>
<name>A0A1I2CQ76_9FIRM</name>
<dbReference type="Pfam" id="PF01943">
    <property type="entry name" value="Polysacc_synt"/>
    <property type="match status" value="1"/>
</dbReference>
<evidence type="ECO:0000256" key="3">
    <source>
        <dbReference type="ARBA" id="ARBA00022692"/>
    </source>
</evidence>
<dbReference type="GO" id="GO:0005886">
    <property type="term" value="C:plasma membrane"/>
    <property type="evidence" value="ECO:0007669"/>
    <property type="project" value="UniProtKB-SubCell"/>
</dbReference>
<feature type="transmembrane region" description="Helical" evidence="6">
    <location>
        <begin position="482"/>
        <end position="505"/>
    </location>
</feature>
<evidence type="ECO:0000256" key="1">
    <source>
        <dbReference type="ARBA" id="ARBA00004651"/>
    </source>
</evidence>
<dbReference type="PANTHER" id="PTHR30250">
    <property type="entry name" value="PST FAMILY PREDICTED COLANIC ACID TRANSPORTER"/>
    <property type="match status" value="1"/>
</dbReference>
<accession>A0A1I2CQ76</accession>
<feature type="transmembrane region" description="Helical" evidence="6">
    <location>
        <begin position="50"/>
        <end position="71"/>
    </location>
</feature>
<protein>
    <submittedName>
        <fullName evidence="7">Stage V sporulation protein B</fullName>
    </submittedName>
</protein>